<dbReference type="Proteomes" id="UP001239111">
    <property type="component" value="Chromosome 2"/>
</dbReference>
<protein>
    <submittedName>
        <fullName evidence="1">Uncharacterized protein</fullName>
    </submittedName>
</protein>
<dbReference type="EMBL" id="CM056742">
    <property type="protein sequence ID" value="KAJ8675808.1"/>
    <property type="molecule type" value="Genomic_DNA"/>
</dbReference>
<evidence type="ECO:0000313" key="1">
    <source>
        <dbReference type="EMBL" id="KAJ8675808.1"/>
    </source>
</evidence>
<sequence>MNAIHHSTDMAPARRHCTGAGLPQPPCSTLRHRLPCRPAPYAFQTSTAVSINASSKTPSHGASAEGMACTITLYAATVIRKAVESSAYVSASMPANGSAPVSSYAATAQHRIAQP</sequence>
<name>A0ACC2NY69_9HYME</name>
<gene>
    <name evidence="1" type="ORF">QAD02_011594</name>
</gene>
<proteinExistence type="predicted"/>
<organism evidence="1 2">
    <name type="scientific">Eretmocerus hayati</name>
    <dbReference type="NCBI Taxonomy" id="131215"/>
    <lineage>
        <taxon>Eukaryota</taxon>
        <taxon>Metazoa</taxon>
        <taxon>Ecdysozoa</taxon>
        <taxon>Arthropoda</taxon>
        <taxon>Hexapoda</taxon>
        <taxon>Insecta</taxon>
        <taxon>Pterygota</taxon>
        <taxon>Neoptera</taxon>
        <taxon>Endopterygota</taxon>
        <taxon>Hymenoptera</taxon>
        <taxon>Apocrita</taxon>
        <taxon>Proctotrupomorpha</taxon>
        <taxon>Chalcidoidea</taxon>
        <taxon>Aphelinidae</taxon>
        <taxon>Aphelininae</taxon>
        <taxon>Eretmocerus</taxon>
    </lineage>
</organism>
<keyword evidence="2" id="KW-1185">Reference proteome</keyword>
<reference evidence="1" key="1">
    <citation type="submission" date="2023-04" db="EMBL/GenBank/DDBJ databases">
        <title>A chromosome-level genome assembly of the parasitoid wasp Eretmocerus hayati.</title>
        <authorList>
            <person name="Zhong Y."/>
            <person name="Liu S."/>
            <person name="Liu Y."/>
        </authorList>
    </citation>
    <scope>NUCLEOTIDE SEQUENCE</scope>
    <source>
        <strain evidence="1">ZJU_SS_LIU_2023</strain>
    </source>
</reference>
<comment type="caution">
    <text evidence="1">The sequence shown here is derived from an EMBL/GenBank/DDBJ whole genome shotgun (WGS) entry which is preliminary data.</text>
</comment>
<accession>A0ACC2NY69</accession>
<evidence type="ECO:0000313" key="2">
    <source>
        <dbReference type="Proteomes" id="UP001239111"/>
    </source>
</evidence>